<gene>
    <name evidence="4" type="ORF">SAMN04488090_0498</name>
</gene>
<feature type="domain" description="DUF8202" evidence="3">
    <location>
        <begin position="1507"/>
        <end position="1697"/>
    </location>
</feature>
<dbReference type="Proteomes" id="UP000198901">
    <property type="component" value="Unassembled WGS sequence"/>
</dbReference>
<dbReference type="InterPro" id="IPR026444">
    <property type="entry name" value="Secre_tail"/>
</dbReference>
<dbReference type="STRING" id="563176.SAMN04488090_0498"/>
<sequence length="2076" mass="219658">MRKILSKILLAAGILGSAGGFGQSPGGVSNPVVWLKADAGTNTTTSAASVSAWTNYGSSGGSAGQLSTLTLPTFQRGAHNFNPAIVDGVANANGALVLTNVFPSFAQRSLSTFVLQSQPDVTQTRSFVSFVNPSSWDVPYLGNLDASRFWFYWDGSYQAYVTLPNSLKRVNNTPSINGYYLPQWTTNPHTTTLSMNGAQATASGNSSAGTGVGQSLYISNDGGNNVASSGSISEIITFDKVLTDNEKQRVNSYLAVKYGISLLTAAGTALPDYLSSNSTVIWNAAANASYNNSIAGIGFDAGSALSQKQSKSVNAGKQLLIGTTGLADDNQANATALTDGQYLLWGDNGLAKVPTVQLTGVAGLNYRFGAIWKAQNTGSVGTVRVTWPKGLTKLSLMQSSDETFDGSDAVTDMTGNTITVNGVVYNYADVTLSNGQFFTFAAFVQAPGGVVANLLMWHKANDGEATAGEKDIWKDLSPNGRDVIQTNNTTYRPKLVTDAAYAADSKNYFFNFNPFYYFDGSNDFFNRQNDDYFPTVTSAGSSYGVMFNSASGGWRTPYGWGDDDPNLNRAGDNYSVWRENGQVIDQNLGLTTRPAHIGGMAWKGGGAANNGIYLNMNGRIYGTTTYNIGNLNDASNFAIGSEGVGLTGNGNEVFQGGISEVFAYSADHQNSAGNEKQRINSYLALKYGITLSNDGGTGVPDYLSSTSAVIWNGAGNAAYGNNIAGIGVDYNSALDQRQSISENDGKQVVISTPGLANTNALNAQALNNGQFLLWGDNGLAKVPSAAVSGVAGFNYRFAAIWKVQNTGSVGTVRVAWPKGVNKLALIQSADETFDGSDVVTDMTANVVALNGVDYNYADVTLANGQFFTFVTQLNGPGGISLDLRVWLRSDAGFAPQEWTDMSGNANDYTQTNATRQPFLATAKYNFNPIVDFGTNGADARFMAVPSGKPYTANGTASTLFTAFLNRSVSGYADIVGFGATTTGTGLINANLPVFTTIGDNPVLYPQASAGSTLAINKLYLNDASFTIGSGGVKYGQNGVASTVASNVAAGNALFANGSILGSQPEERNGLIGEFIAYQRDLSEAEKQRVRSYVAIKYGLTLPHNYTAANGTTVFWDQATNTGFGNNIAGIVRDDEGSLNQKQSWSINTTKEVLISTTGLADDNAANATTLNNQQFLVWGDNGLAKAPAVYNPTINGSVNVLFKAIWKVQNTGSVGTVRVAWPAGLKNLSLIQSADQTFDGSDQLTPMSGNTQTINGVTYNYADVTLANGQYFTFASLREHAPGGVFAGLSHWYRADIDATNTGDGTDLTAWKDYTSGVVSAQISTAPIPKYKQGAFDYLNFNPGVNFTATNQVFGNITEQTLTSLNFNIFTATKEGMAGARYFNIGMDNTTFNGTNWDQPGLYADGGIARRTNTGAINALTNPGSVAFSGTQPNIAYFTFWDLGMSKGMNGAPRGAAYTHAAIGSVTGGHIFGSNGITTPPGGDDGGIIGNIGEVIVYGADTITTAERNRVDSYLAIKYGVTLDNSVNYVTSAGTTVWDKTQNSAYYNNVAGVGRDEISALHQKQSRSQASNTNNQVIMALGTVAATNAANASNLADGQFLLWGDNGNTQAMTNSASTYTTFTYSGNTDNRRMNRVWKVQNTGVGQSLTLRFPVASVGTTTIAGEGSCAKYVLVFASDAAFTSNVSIANLTVNGTNYDAAHTFPAGASYFTYAKVSSTVDGQAYLPSTTESTVIYSNCTSGGWNYFLQTSNTANKVLALNGLTNTQLSKLTVTITPQGVNYVSGTRKTNLMPRQASVADADSATYSGVKVRVYYSPSELAATQLPGAVTNGWFKYEGTAGAVISDLQADGVFTYGKAVPLTPAASGVEDGVNYVEFHNITKFSSFVYVSSTELVETVLPVKLVQFKGEAVGDQVALSWTTSNEEGSKGFEIERSINTRDWANIGFVSSKGENGNGIRNYGFTDLNPSNGTNYYRLKQIDFNGDSEYSRTISVSVAAEKMGLVAYPNPAGKGELSFLLKHVSTPVASVRVYAVSGAEISGLQLQNNVLNVKNLASGMYLLKVTLESGDVLTTRFAVQ</sequence>
<dbReference type="InterPro" id="IPR013783">
    <property type="entry name" value="Ig-like_fold"/>
</dbReference>
<feature type="domain" description="Secretion system C-terminal sorting" evidence="2">
    <location>
        <begin position="2004"/>
        <end position="2069"/>
    </location>
</feature>
<feature type="domain" description="DUF8202" evidence="3">
    <location>
        <begin position="1085"/>
        <end position="1259"/>
    </location>
</feature>
<reference evidence="4 5" key="1">
    <citation type="submission" date="2016-10" db="EMBL/GenBank/DDBJ databases">
        <authorList>
            <person name="de Groot N.N."/>
        </authorList>
    </citation>
    <scope>NUCLEOTIDE SEQUENCE [LARGE SCALE GENOMIC DNA]</scope>
    <source>
        <strain evidence="4 5">DSM 21668</strain>
    </source>
</reference>
<keyword evidence="5" id="KW-1185">Reference proteome</keyword>
<keyword evidence="1" id="KW-0732">Signal</keyword>
<evidence type="ECO:0000256" key="1">
    <source>
        <dbReference type="SAM" id="SignalP"/>
    </source>
</evidence>
<feature type="domain" description="DUF8202" evidence="3">
    <location>
        <begin position="675"/>
        <end position="854"/>
    </location>
</feature>
<dbReference type="Gene3D" id="2.60.40.10">
    <property type="entry name" value="Immunoglobulins"/>
    <property type="match status" value="1"/>
</dbReference>
<dbReference type="Pfam" id="PF26628">
    <property type="entry name" value="DUF8202"/>
    <property type="match status" value="4"/>
</dbReference>
<dbReference type="Pfam" id="PF18962">
    <property type="entry name" value="Por_Secre_tail"/>
    <property type="match status" value="1"/>
</dbReference>
<name>A0A1G9IIM2_9BACT</name>
<organism evidence="4 5">
    <name type="scientific">Siphonobacter aquaeclarae</name>
    <dbReference type="NCBI Taxonomy" id="563176"/>
    <lineage>
        <taxon>Bacteria</taxon>
        <taxon>Pseudomonadati</taxon>
        <taxon>Bacteroidota</taxon>
        <taxon>Cytophagia</taxon>
        <taxon>Cytophagales</taxon>
        <taxon>Cytophagaceae</taxon>
        <taxon>Siphonobacter</taxon>
    </lineage>
</organism>
<feature type="signal peptide" evidence="1">
    <location>
        <begin position="1"/>
        <end position="22"/>
    </location>
</feature>
<evidence type="ECO:0000259" key="3">
    <source>
        <dbReference type="Pfam" id="PF26628"/>
    </source>
</evidence>
<dbReference type="RefSeq" id="WP_093197264.1">
    <property type="nucleotide sequence ID" value="NZ_FNGS01000001.1"/>
</dbReference>
<feature type="domain" description="DUF8202" evidence="3">
    <location>
        <begin position="246"/>
        <end position="435"/>
    </location>
</feature>
<dbReference type="NCBIfam" id="TIGR04183">
    <property type="entry name" value="Por_Secre_tail"/>
    <property type="match status" value="1"/>
</dbReference>
<feature type="chain" id="PRO_5011758883" evidence="1">
    <location>
        <begin position="23"/>
        <end position="2076"/>
    </location>
</feature>
<evidence type="ECO:0000259" key="2">
    <source>
        <dbReference type="Pfam" id="PF18962"/>
    </source>
</evidence>
<dbReference type="EMBL" id="FNGS01000001">
    <property type="protein sequence ID" value="SDL25068.1"/>
    <property type="molecule type" value="Genomic_DNA"/>
</dbReference>
<evidence type="ECO:0000313" key="4">
    <source>
        <dbReference type="EMBL" id="SDL25068.1"/>
    </source>
</evidence>
<evidence type="ECO:0000313" key="5">
    <source>
        <dbReference type="Proteomes" id="UP000198901"/>
    </source>
</evidence>
<dbReference type="OrthoDB" id="2582440at2"/>
<dbReference type="InterPro" id="IPR058515">
    <property type="entry name" value="DUF8202"/>
</dbReference>
<proteinExistence type="predicted"/>
<accession>A0A1G9IIM2</accession>
<protein>
    <submittedName>
        <fullName evidence="4">Por secretion system C-terminal sorting domain-containing protein</fullName>
    </submittedName>
</protein>